<dbReference type="GeneID" id="55475303"/>
<dbReference type="PATRIC" id="fig|1345695.10.peg.998"/>
<protein>
    <submittedName>
        <fullName evidence="1">Uncharacterized protein</fullName>
    </submittedName>
</protein>
<keyword evidence="2" id="KW-1185">Reference proteome</keyword>
<name>U5MTP9_CLOSA</name>
<sequence length="106" mass="12338">MKINNGMIGYFVFGINSIVDAGEMISIETATDWVENKIIINQLKDKYSNYWDWDVMEKYADDLCELMNNYIQYIESDSYRKFGIANNGFIIISSVATQIIINKERD</sequence>
<evidence type="ECO:0000313" key="1">
    <source>
        <dbReference type="EMBL" id="AGX43883.1"/>
    </source>
</evidence>
<accession>U5MTP9</accession>
<proteinExistence type="predicted"/>
<dbReference type="EMBL" id="CP006721">
    <property type="protein sequence ID" value="AGX43883.1"/>
    <property type="molecule type" value="Genomic_DNA"/>
</dbReference>
<dbReference type="OrthoDB" id="9929267at2"/>
<dbReference type="AlphaFoldDB" id="U5MTP9"/>
<reference evidence="1 2" key="1">
    <citation type="journal article" date="2013" name="Genome Announc.">
        <title>Complete Genome Sequence of the Solvent Producer Clostridium saccharobutylicum NCP262 (DSM 13864).</title>
        <authorList>
            <person name="Poehlein A."/>
            <person name="Hartwich K."/>
            <person name="Krabben P."/>
            <person name="Ehrenreich A."/>
            <person name="Liebl W."/>
            <person name="Durre P."/>
            <person name="Gottschalk G."/>
            <person name="Daniel R."/>
        </authorList>
    </citation>
    <scope>NUCLEOTIDE SEQUENCE [LARGE SCALE GENOMIC DNA]</scope>
    <source>
        <strain evidence="1">DSM 13864</strain>
    </source>
</reference>
<dbReference type="HOGENOM" id="CLU_2218522_0_0_9"/>
<gene>
    <name evidence="1" type="ORF">CLSA_c29160</name>
</gene>
<organism evidence="1 2">
    <name type="scientific">Clostridium saccharobutylicum DSM 13864</name>
    <dbReference type="NCBI Taxonomy" id="1345695"/>
    <lineage>
        <taxon>Bacteria</taxon>
        <taxon>Bacillati</taxon>
        <taxon>Bacillota</taxon>
        <taxon>Clostridia</taxon>
        <taxon>Eubacteriales</taxon>
        <taxon>Clostridiaceae</taxon>
        <taxon>Clostridium</taxon>
    </lineage>
</organism>
<dbReference type="KEGG" id="csb:CLSA_c29160"/>
<evidence type="ECO:0000313" key="2">
    <source>
        <dbReference type="Proteomes" id="UP000017118"/>
    </source>
</evidence>
<dbReference type="RefSeq" id="WP_022747028.1">
    <property type="nucleotide sequence ID" value="NC_022571.1"/>
</dbReference>
<dbReference type="Proteomes" id="UP000017118">
    <property type="component" value="Chromosome"/>
</dbReference>